<reference evidence="1" key="1">
    <citation type="submission" date="2023-04" db="EMBL/GenBank/DDBJ databases">
        <title>Draft Genome sequencing of Naganishia species isolated from polar environments using Oxford Nanopore Technology.</title>
        <authorList>
            <person name="Leo P."/>
            <person name="Venkateswaran K."/>
        </authorList>
    </citation>
    <scope>NUCLEOTIDE SEQUENCE</scope>
    <source>
        <strain evidence="1">MNA-CCFEE 5423</strain>
    </source>
</reference>
<keyword evidence="2" id="KW-1185">Reference proteome</keyword>
<gene>
    <name evidence="1" type="ORF">QFC21_000580</name>
</gene>
<comment type="caution">
    <text evidence="1">The sequence shown here is derived from an EMBL/GenBank/DDBJ whole genome shotgun (WGS) entry which is preliminary data.</text>
</comment>
<organism evidence="1 2">
    <name type="scientific">Naganishia friedmannii</name>
    <dbReference type="NCBI Taxonomy" id="89922"/>
    <lineage>
        <taxon>Eukaryota</taxon>
        <taxon>Fungi</taxon>
        <taxon>Dikarya</taxon>
        <taxon>Basidiomycota</taxon>
        <taxon>Agaricomycotina</taxon>
        <taxon>Tremellomycetes</taxon>
        <taxon>Filobasidiales</taxon>
        <taxon>Filobasidiaceae</taxon>
        <taxon>Naganishia</taxon>
    </lineage>
</organism>
<protein>
    <submittedName>
        <fullName evidence="1">Uncharacterized protein</fullName>
    </submittedName>
</protein>
<sequence>MPSNPIDPHLPPHYEPVRIYRPEDMNDLEDGDVVQAWDYLFQWDKHCRTAAQLENSLIPKRWRQIPDPLMDDYLATVPSETFNPSHDQLQLLLASETPEAKALLASITAQPPIGVRASDEHIRLAQECFYRFAGGILLGTFYVSLVGGFSSPRISSVLHQTSYLVAPTVKTRSPADQTASIPGEDLNDIAYAPITPQVRERTSVRLMETLQFVLDIMGSPLPIASVDAAQGDVERPSDYDSLNASRLGPACLRPLTGEGWKSVIRTRILHGIVRRRLMNTVKDGKYNFEKDGYPLNAEDMTATLGSFCIPPIVASLKIGSPMPLHFQAAYISHWRHVGYYLGIPSDILRRHFDVSQSLAPANKIFASLSTHLLAHPVDLEKRDRLPPPTLPLLHTAAGMEPFKTPLTHHFRAARYFLGDELATALNIPQSSPVQLALMQLSFYAIIYPEYFGMYYPRRNWERMRMQLSQDLLGRMVRSGLKGRRSMFRPHRLVAGQGAKQEGELPDDVKQAESFGLKLDPKGAYSAVRKYRALMIEMVLVSGLSAAVVTYSACYLSSKLLDVGSVLVGRAGNS</sequence>
<proteinExistence type="predicted"/>
<dbReference type="EMBL" id="JASBWT010000001">
    <property type="protein sequence ID" value="KAJ9109251.1"/>
    <property type="molecule type" value="Genomic_DNA"/>
</dbReference>
<evidence type="ECO:0000313" key="2">
    <source>
        <dbReference type="Proteomes" id="UP001227268"/>
    </source>
</evidence>
<dbReference type="Proteomes" id="UP001227268">
    <property type="component" value="Unassembled WGS sequence"/>
</dbReference>
<name>A0ACC2WCX0_9TREE</name>
<evidence type="ECO:0000313" key="1">
    <source>
        <dbReference type="EMBL" id="KAJ9109251.1"/>
    </source>
</evidence>
<accession>A0ACC2WCX0</accession>